<evidence type="ECO:0008006" key="3">
    <source>
        <dbReference type="Google" id="ProtNLM"/>
    </source>
</evidence>
<dbReference type="EMBL" id="PDEP01000009">
    <property type="protein sequence ID" value="PEN06296.1"/>
    <property type="molecule type" value="Genomic_DNA"/>
</dbReference>
<reference evidence="1 2" key="1">
    <citation type="submission" date="2017-10" db="EMBL/GenBank/DDBJ databases">
        <title>Draft genome of Longimonas halophila.</title>
        <authorList>
            <person name="Goh K.M."/>
            <person name="Shamsir M.S."/>
            <person name="Lim S.W."/>
        </authorList>
    </citation>
    <scope>NUCLEOTIDE SEQUENCE [LARGE SCALE GENOMIC DNA]</scope>
    <source>
        <strain evidence="1 2">KCTC 42399</strain>
    </source>
</reference>
<gene>
    <name evidence="1" type="ORF">CRI93_10775</name>
</gene>
<protein>
    <recommendedName>
        <fullName evidence="3">Outer membrane protein beta-barrel domain-containing protein</fullName>
    </recommendedName>
</protein>
<accession>A0A2H3NKQ8</accession>
<sequence length="174" mass="19431">MGASLTSGSLALKAGLSQPLLLSGANIAASYKTDRWVVEYSHGMWLSYDRVGRTDAERAQDLDLDSPWTTGFGLGYRLPWRFDLRVEFKAHRYRVTPPGSASFAYTTFSIGPALNYHQPVYNGLGFDLTVRFWPNVTTTIKDDQQAFVDSEGNQQVHNAHDLGVFPNVSLTYTF</sequence>
<dbReference type="Proteomes" id="UP000221024">
    <property type="component" value="Unassembled WGS sequence"/>
</dbReference>
<keyword evidence="2" id="KW-1185">Reference proteome</keyword>
<organism evidence="1 2">
    <name type="scientific">Longimonas halophila</name>
    <dbReference type="NCBI Taxonomy" id="1469170"/>
    <lineage>
        <taxon>Bacteria</taxon>
        <taxon>Pseudomonadati</taxon>
        <taxon>Rhodothermota</taxon>
        <taxon>Rhodothermia</taxon>
        <taxon>Rhodothermales</taxon>
        <taxon>Salisaetaceae</taxon>
        <taxon>Longimonas</taxon>
    </lineage>
</organism>
<evidence type="ECO:0000313" key="2">
    <source>
        <dbReference type="Proteomes" id="UP000221024"/>
    </source>
</evidence>
<evidence type="ECO:0000313" key="1">
    <source>
        <dbReference type="EMBL" id="PEN06296.1"/>
    </source>
</evidence>
<dbReference type="AlphaFoldDB" id="A0A2H3NKQ8"/>
<name>A0A2H3NKQ8_9BACT</name>
<proteinExistence type="predicted"/>
<comment type="caution">
    <text evidence="1">The sequence shown here is derived from an EMBL/GenBank/DDBJ whole genome shotgun (WGS) entry which is preliminary data.</text>
</comment>